<feature type="transmembrane region" description="Helical" evidence="7">
    <location>
        <begin position="210"/>
        <end position="231"/>
    </location>
</feature>
<evidence type="ECO:0000256" key="4">
    <source>
        <dbReference type="ARBA" id="ARBA00022692"/>
    </source>
</evidence>
<evidence type="ECO:0000256" key="1">
    <source>
        <dbReference type="ARBA" id="ARBA00004651"/>
    </source>
</evidence>
<protein>
    <submittedName>
        <fullName evidence="9">Aliphatic sulfonates transport permease protein ssuC</fullName>
    </submittedName>
</protein>
<keyword evidence="3" id="KW-1003">Cell membrane</keyword>
<accession>A0A378YB57</accession>
<dbReference type="EMBL" id="UGRY01000002">
    <property type="protein sequence ID" value="SUA73770.1"/>
    <property type="molecule type" value="Genomic_DNA"/>
</dbReference>
<evidence type="ECO:0000259" key="8">
    <source>
        <dbReference type="PROSITE" id="PS50928"/>
    </source>
</evidence>
<dbReference type="Pfam" id="PF00528">
    <property type="entry name" value="BPD_transp_1"/>
    <property type="match status" value="1"/>
</dbReference>
<name>A0A378YB57_9NOCA</name>
<dbReference type="GO" id="GO:0055085">
    <property type="term" value="P:transmembrane transport"/>
    <property type="evidence" value="ECO:0007669"/>
    <property type="project" value="InterPro"/>
</dbReference>
<feature type="transmembrane region" description="Helical" evidence="7">
    <location>
        <begin position="243"/>
        <end position="264"/>
    </location>
</feature>
<keyword evidence="4 7" id="KW-0812">Transmembrane</keyword>
<proteinExistence type="inferred from homology"/>
<dbReference type="SUPFAM" id="SSF161098">
    <property type="entry name" value="MetI-like"/>
    <property type="match status" value="1"/>
</dbReference>
<evidence type="ECO:0000256" key="2">
    <source>
        <dbReference type="ARBA" id="ARBA00022448"/>
    </source>
</evidence>
<feature type="transmembrane region" description="Helical" evidence="7">
    <location>
        <begin position="121"/>
        <end position="140"/>
    </location>
</feature>
<organism evidence="9 10">
    <name type="scientific">Nocardia otitidiscaviarum</name>
    <dbReference type="NCBI Taxonomy" id="1823"/>
    <lineage>
        <taxon>Bacteria</taxon>
        <taxon>Bacillati</taxon>
        <taxon>Actinomycetota</taxon>
        <taxon>Actinomycetes</taxon>
        <taxon>Mycobacteriales</taxon>
        <taxon>Nocardiaceae</taxon>
        <taxon>Nocardia</taxon>
    </lineage>
</organism>
<dbReference type="STRING" id="1406858.GCA_000710895_05653"/>
<evidence type="ECO:0000256" key="6">
    <source>
        <dbReference type="ARBA" id="ARBA00023136"/>
    </source>
</evidence>
<dbReference type="PANTHER" id="PTHR30151:SF20">
    <property type="entry name" value="ABC TRANSPORTER PERMEASE PROTEIN HI_0355-RELATED"/>
    <property type="match status" value="1"/>
</dbReference>
<feature type="transmembrane region" description="Helical" evidence="7">
    <location>
        <begin position="22"/>
        <end position="43"/>
    </location>
</feature>
<feature type="transmembrane region" description="Helical" evidence="7">
    <location>
        <begin position="146"/>
        <end position="166"/>
    </location>
</feature>
<dbReference type="AlphaFoldDB" id="A0A378YB57"/>
<dbReference type="PANTHER" id="PTHR30151">
    <property type="entry name" value="ALKANE SULFONATE ABC TRANSPORTER-RELATED, MEMBRANE SUBUNIT"/>
    <property type="match status" value="1"/>
</dbReference>
<evidence type="ECO:0000256" key="7">
    <source>
        <dbReference type="RuleBase" id="RU363032"/>
    </source>
</evidence>
<dbReference type="CDD" id="cd06261">
    <property type="entry name" value="TM_PBP2"/>
    <property type="match status" value="1"/>
</dbReference>
<dbReference type="InterPro" id="IPR035906">
    <property type="entry name" value="MetI-like_sf"/>
</dbReference>
<dbReference type="PROSITE" id="PS50928">
    <property type="entry name" value="ABC_TM1"/>
    <property type="match status" value="1"/>
</dbReference>
<sequence length="283" mass="29429">MSTVPAPARTDAPRTRAALRQVVGFLAPLVVSLVLLVALWYAFLALFPQVGLVGKSPTEVWTYLVSGPTAPSARDAILADLRITLRDAGIGFLAGLGSALVVAALFVTVPAAAQAFLPVAMLLRSVPLVALTPIIVLVFGRGLLGVTVLAAIVVFFPALVMMMTGLRSAPRQAMELVEAYGGSRWTALRTVAIPAALPSVFAAARVAVPGALIGALLGEWLGSGTGLGASLIRAIPTFQYNRLWASIVVVTLVSVFVYAVVGVLENLVLARFAPDAGGDRYTS</sequence>
<evidence type="ECO:0000256" key="5">
    <source>
        <dbReference type="ARBA" id="ARBA00022989"/>
    </source>
</evidence>
<feature type="domain" description="ABC transmembrane type-1" evidence="8">
    <location>
        <begin position="77"/>
        <end position="265"/>
    </location>
</feature>
<dbReference type="RefSeq" id="WP_051037809.1">
    <property type="nucleotide sequence ID" value="NZ_UGRY01000002.1"/>
</dbReference>
<evidence type="ECO:0000313" key="9">
    <source>
        <dbReference type="EMBL" id="SUA73770.1"/>
    </source>
</evidence>
<comment type="subcellular location">
    <subcellularLocation>
        <location evidence="1 7">Cell membrane</location>
        <topology evidence="1 7">Multi-pass membrane protein</topology>
    </subcellularLocation>
</comment>
<keyword evidence="5 7" id="KW-1133">Transmembrane helix</keyword>
<dbReference type="Gene3D" id="1.10.3720.10">
    <property type="entry name" value="MetI-like"/>
    <property type="match status" value="1"/>
</dbReference>
<comment type="similarity">
    <text evidence="7">Belongs to the binding-protein-dependent transport system permease family.</text>
</comment>
<dbReference type="GO" id="GO:0005886">
    <property type="term" value="C:plasma membrane"/>
    <property type="evidence" value="ECO:0007669"/>
    <property type="project" value="UniProtKB-SubCell"/>
</dbReference>
<evidence type="ECO:0000256" key="3">
    <source>
        <dbReference type="ARBA" id="ARBA00022475"/>
    </source>
</evidence>
<feature type="transmembrane region" description="Helical" evidence="7">
    <location>
        <begin position="88"/>
        <end position="109"/>
    </location>
</feature>
<feature type="transmembrane region" description="Helical" evidence="7">
    <location>
        <begin position="187"/>
        <end position="204"/>
    </location>
</feature>
<evidence type="ECO:0000313" key="10">
    <source>
        <dbReference type="Proteomes" id="UP000255467"/>
    </source>
</evidence>
<reference evidence="9 10" key="1">
    <citation type="submission" date="2018-06" db="EMBL/GenBank/DDBJ databases">
        <authorList>
            <consortium name="Pathogen Informatics"/>
            <person name="Doyle S."/>
        </authorList>
    </citation>
    <scope>NUCLEOTIDE SEQUENCE [LARGE SCALE GENOMIC DNA]</scope>
    <source>
        <strain evidence="9 10">NCTC1934</strain>
    </source>
</reference>
<gene>
    <name evidence="9" type="primary">ssuC_2</name>
    <name evidence="9" type="ORF">NCTC1934_01217</name>
</gene>
<keyword evidence="10" id="KW-1185">Reference proteome</keyword>
<dbReference type="Proteomes" id="UP000255467">
    <property type="component" value="Unassembled WGS sequence"/>
</dbReference>
<keyword evidence="6 7" id="KW-0472">Membrane</keyword>
<dbReference type="InterPro" id="IPR000515">
    <property type="entry name" value="MetI-like"/>
</dbReference>
<dbReference type="OrthoDB" id="7274389at2"/>
<keyword evidence="2 7" id="KW-0813">Transport</keyword>